<dbReference type="PANTHER" id="PTHR16487:SF0">
    <property type="entry name" value="PROTEIN PHOSPHATASE 4 REGULATORY SUBUNIT 2-RELATED"/>
    <property type="match status" value="1"/>
</dbReference>
<evidence type="ECO:0008006" key="5">
    <source>
        <dbReference type="Google" id="ProtNLM"/>
    </source>
</evidence>
<accession>A0A4Y9ZD11</accession>
<dbReference type="Pfam" id="PF09184">
    <property type="entry name" value="PPP4R2"/>
    <property type="match status" value="1"/>
</dbReference>
<feature type="region of interest" description="Disordered" evidence="2">
    <location>
        <begin position="310"/>
        <end position="350"/>
    </location>
</feature>
<dbReference type="GO" id="GO:0005737">
    <property type="term" value="C:cytoplasm"/>
    <property type="evidence" value="ECO:0007669"/>
    <property type="project" value="TreeGrafter"/>
</dbReference>
<dbReference type="GO" id="GO:0005634">
    <property type="term" value="C:nucleus"/>
    <property type="evidence" value="ECO:0007669"/>
    <property type="project" value="TreeGrafter"/>
</dbReference>
<dbReference type="GO" id="GO:0019888">
    <property type="term" value="F:protein phosphatase regulator activity"/>
    <property type="evidence" value="ECO:0007669"/>
    <property type="project" value="InterPro"/>
</dbReference>
<protein>
    <recommendedName>
        <fullName evidence="5">PPP4R2-domain-containing protein</fullName>
    </recommendedName>
</protein>
<feature type="region of interest" description="Disordered" evidence="2">
    <location>
        <begin position="268"/>
        <end position="298"/>
    </location>
</feature>
<evidence type="ECO:0000313" key="4">
    <source>
        <dbReference type="Proteomes" id="UP000298327"/>
    </source>
</evidence>
<comment type="caution">
    <text evidence="3">The sequence shown here is derived from an EMBL/GenBank/DDBJ whole genome shotgun (WGS) entry which is preliminary data.</text>
</comment>
<dbReference type="GO" id="GO:0030289">
    <property type="term" value="C:protein phosphatase 4 complex"/>
    <property type="evidence" value="ECO:0007669"/>
    <property type="project" value="InterPro"/>
</dbReference>
<evidence type="ECO:0000256" key="2">
    <source>
        <dbReference type="SAM" id="MobiDB-lite"/>
    </source>
</evidence>
<dbReference type="Proteomes" id="UP000298327">
    <property type="component" value="Unassembled WGS sequence"/>
</dbReference>
<evidence type="ECO:0000256" key="1">
    <source>
        <dbReference type="ARBA" id="ARBA00009207"/>
    </source>
</evidence>
<evidence type="ECO:0000313" key="3">
    <source>
        <dbReference type="EMBL" id="TFY72364.1"/>
    </source>
</evidence>
<sequence>MAEANHDVHGLAPGFQWTEGMSRAPSCGPDQRGLFESADYNTVLEKIASTDTVETEWTLLRDIIKYKLEQNISSFLADAEKLREAATPVPPFSPRPSTNGGLKIPPFIARERDESNPNEAPKKLLGAEETKKFRDTLFSQLDDLDGTPFTIQRLCELCAQPREHYSAIGKYLRALERTVYVTSTWDSFPPLPPQTQSAAISSTSLGVSSTSVPATPLFSPIPFLHGDARRSKSRSPPPSPLALNGIDPGGGVPLDSAALELEQKPLGMVDEMDDPSPGHLSDRPTALTSVTSVGEGSGAITLEERFVKASEAEKSEVGEASEGPVAKKAKTDESEDMVLDDQDGDKENKS</sequence>
<dbReference type="PANTHER" id="PTHR16487">
    <property type="entry name" value="PPP4R2-RELATED PROTEIN"/>
    <property type="match status" value="1"/>
</dbReference>
<dbReference type="EMBL" id="SEOQ01000016">
    <property type="protein sequence ID" value="TFY72364.1"/>
    <property type="molecule type" value="Genomic_DNA"/>
</dbReference>
<feature type="compositionally biased region" description="Acidic residues" evidence="2">
    <location>
        <begin position="333"/>
        <end position="344"/>
    </location>
</feature>
<dbReference type="STRING" id="205917.A0A4Y9ZD11"/>
<dbReference type="InterPro" id="IPR015267">
    <property type="entry name" value="PPP4R2"/>
</dbReference>
<reference evidence="3 4" key="1">
    <citation type="submission" date="2019-02" db="EMBL/GenBank/DDBJ databases">
        <title>Genome sequencing of the rare red list fungi Dentipellis fragilis.</title>
        <authorList>
            <person name="Buettner E."/>
            <person name="Kellner H."/>
        </authorList>
    </citation>
    <scope>NUCLEOTIDE SEQUENCE [LARGE SCALE GENOMIC DNA]</scope>
    <source>
        <strain evidence="3 4">DSM 105465</strain>
    </source>
</reference>
<gene>
    <name evidence="3" type="ORF">EVG20_g608</name>
</gene>
<feature type="region of interest" description="Disordered" evidence="2">
    <location>
        <begin position="225"/>
        <end position="255"/>
    </location>
</feature>
<dbReference type="AlphaFoldDB" id="A0A4Y9ZD11"/>
<proteinExistence type="inferred from homology"/>
<organism evidence="3 4">
    <name type="scientific">Dentipellis fragilis</name>
    <dbReference type="NCBI Taxonomy" id="205917"/>
    <lineage>
        <taxon>Eukaryota</taxon>
        <taxon>Fungi</taxon>
        <taxon>Dikarya</taxon>
        <taxon>Basidiomycota</taxon>
        <taxon>Agaricomycotina</taxon>
        <taxon>Agaricomycetes</taxon>
        <taxon>Russulales</taxon>
        <taxon>Hericiaceae</taxon>
        <taxon>Dentipellis</taxon>
    </lineage>
</organism>
<comment type="similarity">
    <text evidence="1">Belongs to the PPP4R2 family.</text>
</comment>
<name>A0A4Y9ZD11_9AGAM</name>
<keyword evidence="4" id="KW-1185">Reference proteome</keyword>
<dbReference type="OrthoDB" id="341898at2759"/>